<dbReference type="SUPFAM" id="SSF53955">
    <property type="entry name" value="Lysozyme-like"/>
    <property type="match status" value="1"/>
</dbReference>
<dbReference type="RefSeq" id="WP_005799663.1">
    <property type="nucleotide sequence ID" value="NZ_ACQT01000255.1"/>
</dbReference>
<dbReference type="PANTHER" id="PTHR37423:SF2">
    <property type="entry name" value="MEMBRANE-BOUND LYTIC MUREIN TRANSGLYCOSYLASE C"/>
    <property type="match status" value="1"/>
</dbReference>
<comment type="caution">
    <text evidence="4">The sequence shown here is derived from an EMBL/GenBank/DDBJ whole genome shotgun (WGS) entry which is preliminary data.</text>
</comment>
<name>C5TAK5_ACIDE</name>
<comment type="similarity">
    <text evidence="1">Belongs to the transglycosylase Slt family.</text>
</comment>
<proteinExistence type="inferred from homology"/>
<dbReference type="InterPro" id="IPR023346">
    <property type="entry name" value="Lysozyme-like_dom_sf"/>
</dbReference>
<organism evidence="4 5">
    <name type="scientific">Acidovorax delafieldii 2AN</name>
    <dbReference type="NCBI Taxonomy" id="573060"/>
    <lineage>
        <taxon>Bacteria</taxon>
        <taxon>Pseudomonadati</taxon>
        <taxon>Pseudomonadota</taxon>
        <taxon>Betaproteobacteria</taxon>
        <taxon>Burkholderiales</taxon>
        <taxon>Comamonadaceae</taxon>
        <taxon>Acidovorax</taxon>
    </lineage>
</organism>
<dbReference type="SUPFAM" id="SSF81901">
    <property type="entry name" value="HCP-like"/>
    <property type="match status" value="1"/>
</dbReference>
<feature type="domain" description="Transglycosylase SLT" evidence="3">
    <location>
        <begin position="159"/>
        <end position="256"/>
    </location>
</feature>
<dbReference type="SMART" id="SM00671">
    <property type="entry name" value="SEL1"/>
    <property type="match status" value="2"/>
</dbReference>
<sequence length="302" mass="32481">MRPSLSSLAPLSVVLFCAVAGEVARAQPSQPDSSLAATLRQEALAYEHGEGVARDPARAVALYCASARLGDMAAQYNLGWMYAHGRGVPRDDATAAFFFQAAAEQGLGVAARMLQVVGGATGEVPECMRPPPSSPAPGRVAGHGVDYQTVAPRKIVELVRNMAPQYQIDPQLVLAIIAAESNFNTRALSTRNAQGLMQLIPETSERFNVKNPYDPAQNIRGGLAYLRWLLAYFEGDVALVAAAYNAGEGKVERYRGVPPYLETRAYVQRILMAFGTAVHPFDRTVTQPSPALERIGLALQGR</sequence>
<keyword evidence="5" id="KW-1185">Reference proteome</keyword>
<dbReference type="PATRIC" id="fig|573060.9.peg.1031"/>
<gene>
    <name evidence="4" type="ORF">AcdelDRAFT_3935</name>
</gene>
<keyword evidence="2" id="KW-0732">Signal</keyword>
<evidence type="ECO:0000256" key="2">
    <source>
        <dbReference type="SAM" id="SignalP"/>
    </source>
</evidence>
<evidence type="ECO:0000313" key="5">
    <source>
        <dbReference type="Proteomes" id="UP000003856"/>
    </source>
</evidence>
<feature type="chain" id="PRO_5002957207" evidence="2">
    <location>
        <begin position="27"/>
        <end position="302"/>
    </location>
</feature>
<dbReference type="OrthoDB" id="9815002at2"/>
<dbReference type="Pfam" id="PF01464">
    <property type="entry name" value="SLT"/>
    <property type="match status" value="1"/>
</dbReference>
<dbReference type="PANTHER" id="PTHR37423">
    <property type="entry name" value="SOLUBLE LYTIC MUREIN TRANSGLYCOSYLASE-RELATED"/>
    <property type="match status" value="1"/>
</dbReference>
<dbReference type="InterPro" id="IPR006597">
    <property type="entry name" value="Sel1-like"/>
</dbReference>
<evidence type="ECO:0000256" key="1">
    <source>
        <dbReference type="ARBA" id="ARBA00007734"/>
    </source>
</evidence>
<dbReference type="EMBL" id="ACQT01000255">
    <property type="protein sequence ID" value="EER58495.1"/>
    <property type="molecule type" value="Genomic_DNA"/>
</dbReference>
<dbReference type="Proteomes" id="UP000003856">
    <property type="component" value="Unassembled WGS sequence"/>
</dbReference>
<dbReference type="Pfam" id="PF08238">
    <property type="entry name" value="Sel1"/>
    <property type="match status" value="2"/>
</dbReference>
<accession>C5TAK5</accession>
<dbReference type="Gene3D" id="1.10.530.10">
    <property type="match status" value="1"/>
</dbReference>
<evidence type="ECO:0000313" key="4">
    <source>
        <dbReference type="EMBL" id="EER58495.1"/>
    </source>
</evidence>
<evidence type="ECO:0000259" key="3">
    <source>
        <dbReference type="Pfam" id="PF01464"/>
    </source>
</evidence>
<dbReference type="InterPro" id="IPR008258">
    <property type="entry name" value="Transglycosylase_SLT_dom_1"/>
</dbReference>
<feature type="signal peptide" evidence="2">
    <location>
        <begin position="1"/>
        <end position="26"/>
    </location>
</feature>
<dbReference type="Gene3D" id="1.25.40.10">
    <property type="entry name" value="Tetratricopeptide repeat domain"/>
    <property type="match status" value="1"/>
</dbReference>
<dbReference type="CDD" id="cd16896">
    <property type="entry name" value="LT_Slt70-like"/>
    <property type="match status" value="1"/>
</dbReference>
<dbReference type="AlphaFoldDB" id="C5TAK5"/>
<protein>
    <submittedName>
        <fullName evidence="4">Lytic transglycosylase catalytic</fullName>
    </submittedName>
</protein>
<dbReference type="InterPro" id="IPR011990">
    <property type="entry name" value="TPR-like_helical_dom_sf"/>
</dbReference>
<reference evidence="4 5" key="1">
    <citation type="submission" date="2009-05" db="EMBL/GenBank/DDBJ databases">
        <title>The draft genome of Acidovorax delafieldii 2AN.</title>
        <authorList>
            <consortium name="US DOE Joint Genome Institute (JGI-PGF)"/>
            <person name="Lucas S."/>
            <person name="Copeland A."/>
            <person name="Lapidus A."/>
            <person name="Glavina del Rio T."/>
            <person name="Tice H."/>
            <person name="Bruce D."/>
            <person name="Goodwin L."/>
            <person name="Pitluck S."/>
            <person name="Larimer F."/>
            <person name="Land M.L."/>
            <person name="Hauser L."/>
            <person name="Shelobolina E.S."/>
            <person name="Picardal F."/>
            <person name="Roden E."/>
            <person name="Emerson D."/>
        </authorList>
    </citation>
    <scope>NUCLEOTIDE SEQUENCE [LARGE SCALE GENOMIC DNA]</scope>
    <source>
        <strain evidence="4 5">2AN</strain>
    </source>
</reference>